<dbReference type="EMBL" id="KL403837">
    <property type="protein sequence ID" value="KEH15412.1"/>
    <property type="molecule type" value="Genomic_DNA"/>
</dbReference>
<reference evidence="1 3" key="1">
    <citation type="journal article" date="2011" name="Nature">
        <title>The Medicago genome provides insight into the evolution of rhizobial symbioses.</title>
        <authorList>
            <person name="Young N.D."/>
            <person name="Debelle F."/>
            <person name="Oldroyd G.E."/>
            <person name="Geurts R."/>
            <person name="Cannon S.B."/>
            <person name="Udvardi M.K."/>
            <person name="Benedito V.A."/>
            <person name="Mayer K.F."/>
            <person name="Gouzy J."/>
            <person name="Schoof H."/>
            <person name="Van de Peer Y."/>
            <person name="Proost S."/>
            <person name="Cook D.R."/>
            <person name="Meyers B.C."/>
            <person name="Spannagl M."/>
            <person name="Cheung F."/>
            <person name="De Mita S."/>
            <person name="Krishnakumar V."/>
            <person name="Gundlach H."/>
            <person name="Zhou S."/>
            <person name="Mudge J."/>
            <person name="Bharti A.K."/>
            <person name="Murray J.D."/>
            <person name="Naoumkina M.A."/>
            <person name="Rosen B."/>
            <person name="Silverstein K.A."/>
            <person name="Tang H."/>
            <person name="Rombauts S."/>
            <person name="Zhao P.X."/>
            <person name="Zhou P."/>
            <person name="Barbe V."/>
            <person name="Bardou P."/>
            <person name="Bechner M."/>
            <person name="Bellec A."/>
            <person name="Berger A."/>
            <person name="Berges H."/>
            <person name="Bidwell S."/>
            <person name="Bisseling T."/>
            <person name="Choisne N."/>
            <person name="Couloux A."/>
            <person name="Denny R."/>
            <person name="Deshpande S."/>
            <person name="Dai X."/>
            <person name="Doyle J.J."/>
            <person name="Dudez A.M."/>
            <person name="Farmer A.D."/>
            <person name="Fouteau S."/>
            <person name="Franken C."/>
            <person name="Gibelin C."/>
            <person name="Gish J."/>
            <person name="Goldstein S."/>
            <person name="Gonzalez A.J."/>
            <person name="Green P.J."/>
            <person name="Hallab A."/>
            <person name="Hartog M."/>
            <person name="Hua A."/>
            <person name="Humphray S.J."/>
            <person name="Jeong D.H."/>
            <person name="Jing Y."/>
            <person name="Jocker A."/>
            <person name="Kenton S.M."/>
            <person name="Kim D.J."/>
            <person name="Klee K."/>
            <person name="Lai H."/>
            <person name="Lang C."/>
            <person name="Lin S."/>
            <person name="Macmil S.L."/>
            <person name="Magdelenat G."/>
            <person name="Matthews L."/>
            <person name="McCorrison J."/>
            <person name="Monaghan E.L."/>
            <person name="Mun J.H."/>
            <person name="Najar F.Z."/>
            <person name="Nicholson C."/>
            <person name="Noirot C."/>
            <person name="O'Bleness M."/>
            <person name="Paule C.R."/>
            <person name="Poulain J."/>
            <person name="Prion F."/>
            <person name="Qin B."/>
            <person name="Qu C."/>
            <person name="Retzel E.F."/>
            <person name="Riddle C."/>
            <person name="Sallet E."/>
            <person name="Samain S."/>
            <person name="Samson N."/>
            <person name="Sanders I."/>
            <person name="Saurat O."/>
            <person name="Scarpelli C."/>
            <person name="Schiex T."/>
            <person name="Segurens B."/>
            <person name="Severin A.J."/>
            <person name="Sherrier D.J."/>
            <person name="Shi R."/>
            <person name="Sims S."/>
            <person name="Singer S.R."/>
            <person name="Sinharoy S."/>
            <person name="Sterck L."/>
            <person name="Viollet A."/>
            <person name="Wang B.B."/>
            <person name="Wang K."/>
            <person name="Wang M."/>
            <person name="Wang X."/>
            <person name="Warfsmann J."/>
            <person name="Weissenbach J."/>
            <person name="White D.D."/>
            <person name="White J.D."/>
            <person name="Wiley G.B."/>
            <person name="Wincker P."/>
            <person name="Xing Y."/>
            <person name="Yang L."/>
            <person name="Yao Z."/>
            <person name="Ying F."/>
            <person name="Zhai J."/>
            <person name="Zhou L."/>
            <person name="Zuber A."/>
            <person name="Denarie J."/>
            <person name="Dixon R.A."/>
            <person name="May G.D."/>
            <person name="Schwartz D.C."/>
            <person name="Rogers J."/>
            <person name="Quetier F."/>
            <person name="Town C.D."/>
            <person name="Roe B.A."/>
        </authorList>
    </citation>
    <scope>NUCLEOTIDE SEQUENCE [LARGE SCALE GENOMIC DNA]</scope>
    <source>
        <strain evidence="1">A17</strain>
        <strain evidence="2 3">cv. Jemalong A17</strain>
    </source>
</reference>
<sequence length="86" mass="10087">MKTSHDTQTQFYNTEEEDDFFSVKESNVQEYLKDCSNRLVGKFLSGCRFGVYHLLSEPSRWVLKFELSLVKSRSLNFTNILKESPL</sequence>
<proteinExistence type="predicted"/>
<name>A0A072TDG0_MEDTR</name>
<evidence type="ECO:0000313" key="3">
    <source>
        <dbReference type="Proteomes" id="UP000002051"/>
    </source>
</evidence>
<keyword evidence="3" id="KW-1185">Reference proteome</keyword>
<organism evidence="1 3">
    <name type="scientific">Medicago truncatula</name>
    <name type="common">Barrel medic</name>
    <name type="synonym">Medicago tribuloides</name>
    <dbReference type="NCBI Taxonomy" id="3880"/>
    <lineage>
        <taxon>Eukaryota</taxon>
        <taxon>Viridiplantae</taxon>
        <taxon>Streptophyta</taxon>
        <taxon>Embryophyta</taxon>
        <taxon>Tracheophyta</taxon>
        <taxon>Spermatophyta</taxon>
        <taxon>Magnoliopsida</taxon>
        <taxon>eudicotyledons</taxon>
        <taxon>Gunneridae</taxon>
        <taxon>Pentapetalae</taxon>
        <taxon>rosids</taxon>
        <taxon>fabids</taxon>
        <taxon>Fabales</taxon>
        <taxon>Fabaceae</taxon>
        <taxon>Papilionoideae</taxon>
        <taxon>50 kb inversion clade</taxon>
        <taxon>NPAAA clade</taxon>
        <taxon>Hologalegina</taxon>
        <taxon>IRL clade</taxon>
        <taxon>Trifolieae</taxon>
        <taxon>Medicago</taxon>
    </lineage>
</organism>
<evidence type="ECO:0000313" key="1">
    <source>
        <dbReference type="EMBL" id="KEH15412.1"/>
    </source>
</evidence>
<reference evidence="2" key="3">
    <citation type="submission" date="2015-06" db="UniProtKB">
        <authorList>
            <consortium name="EnsemblPlants"/>
        </authorList>
    </citation>
    <scope>IDENTIFICATION</scope>
    <source>
        <strain evidence="2">cv. Jemalong A17</strain>
    </source>
</reference>
<dbReference type="AlphaFoldDB" id="A0A072TDG0"/>
<reference evidence="1 3" key="2">
    <citation type="journal article" date="2014" name="BMC Genomics">
        <title>An improved genome release (version Mt4.0) for the model legume Medicago truncatula.</title>
        <authorList>
            <person name="Tang H."/>
            <person name="Krishnakumar V."/>
            <person name="Bidwell S."/>
            <person name="Rosen B."/>
            <person name="Chan A."/>
            <person name="Zhou S."/>
            <person name="Gentzbittel L."/>
            <person name="Childs K.L."/>
            <person name="Yandell M."/>
            <person name="Gundlach H."/>
            <person name="Mayer K.F."/>
            <person name="Schwartz D.C."/>
            <person name="Town C.D."/>
        </authorList>
    </citation>
    <scope>GENOME REANNOTATION</scope>
    <source>
        <strain evidence="1">A17</strain>
        <strain evidence="2 3">cv. Jemalong A17</strain>
    </source>
</reference>
<accession>A0A072TDG0</accession>
<dbReference type="Proteomes" id="UP000002051">
    <property type="component" value="Unassembled WGS sequence"/>
</dbReference>
<protein>
    <submittedName>
        <fullName evidence="1 2">Uncharacterized protein</fullName>
    </submittedName>
</protein>
<gene>
    <name evidence="1" type="ORF">MTR_1113s0010</name>
</gene>
<dbReference type="HOGENOM" id="CLU_2501413_0_0_1"/>
<dbReference type="EnsemblPlants" id="KEH15412">
    <property type="protein sequence ID" value="KEH15412"/>
    <property type="gene ID" value="MTR_1113s0010"/>
</dbReference>
<evidence type="ECO:0000313" key="2">
    <source>
        <dbReference type="EnsemblPlants" id="KEH15412"/>
    </source>
</evidence>